<reference evidence="2 3" key="1">
    <citation type="submission" date="2018-06" db="EMBL/GenBank/DDBJ databases">
        <title>Genomic Encyclopedia of Type Strains, Phase IV (KMG-IV): sequencing the most valuable type-strain genomes for metagenomic binning, comparative biology and taxonomic classification.</title>
        <authorList>
            <person name="Goeker M."/>
        </authorList>
    </citation>
    <scope>NUCLEOTIDE SEQUENCE [LARGE SCALE GENOMIC DNA]</scope>
    <source>
        <strain evidence="2 3">DSM 25532</strain>
    </source>
</reference>
<gene>
    <name evidence="2" type="ORF">DES53_1149</name>
</gene>
<feature type="region of interest" description="Disordered" evidence="1">
    <location>
        <begin position="233"/>
        <end position="256"/>
    </location>
</feature>
<evidence type="ECO:0000313" key="2">
    <source>
        <dbReference type="EMBL" id="RBP37271.1"/>
    </source>
</evidence>
<sequence length="256" mass="28917">MKQLSSEVRRVTSLSEADVRGLFVLFSASYEAVSLEQFTADLSAKDDVLLLCDATGAVQGFSTQVTHRFEIDGRVIRVLFSGDTIIAPEWWGTQELVRAWCRYAGRVKARHAEEALYWLLLSKGHRTYLYLPLFFHHYHPRSGAEDMTLQRFKDTVASQMFGGDYHTDSGRLEFTSSKGHLRSALADVPTARDRREHVAFFLERNPRYAEGHELVCFAEISPENMRGAARRHLQEGMRGESSEASTAAPWGKPAVC</sequence>
<proteinExistence type="predicted"/>
<accession>A0A366H758</accession>
<evidence type="ECO:0000313" key="3">
    <source>
        <dbReference type="Proteomes" id="UP000253426"/>
    </source>
</evidence>
<dbReference type="AlphaFoldDB" id="A0A366H758"/>
<dbReference type="Proteomes" id="UP000253426">
    <property type="component" value="Unassembled WGS sequence"/>
</dbReference>
<dbReference type="OrthoDB" id="333393at2"/>
<protein>
    <recommendedName>
        <fullName evidence="4">N-acetyltransferase domain-containing protein</fullName>
    </recommendedName>
</protein>
<evidence type="ECO:0008006" key="4">
    <source>
        <dbReference type="Google" id="ProtNLM"/>
    </source>
</evidence>
<keyword evidence="3" id="KW-1185">Reference proteome</keyword>
<name>A0A366H758_9BACT</name>
<evidence type="ECO:0000256" key="1">
    <source>
        <dbReference type="SAM" id="MobiDB-lite"/>
    </source>
</evidence>
<organism evidence="2 3">
    <name type="scientific">Roseimicrobium gellanilyticum</name>
    <dbReference type="NCBI Taxonomy" id="748857"/>
    <lineage>
        <taxon>Bacteria</taxon>
        <taxon>Pseudomonadati</taxon>
        <taxon>Verrucomicrobiota</taxon>
        <taxon>Verrucomicrobiia</taxon>
        <taxon>Verrucomicrobiales</taxon>
        <taxon>Verrucomicrobiaceae</taxon>
        <taxon>Roseimicrobium</taxon>
    </lineage>
</organism>
<dbReference type="EMBL" id="QNRR01000014">
    <property type="protein sequence ID" value="RBP37271.1"/>
    <property type="molecule type" value="Genomic_DNA"/>
</dbReference>
<dbReference type="RefSeq" id="WP_113961505.1">
    <property type="nucleotide sequence ID" value="NZ_QNRR01000014.1"/>
</dbReference>
<comment type="caution">
    <text evidence="2">The sequence shown here is derived from an EMBL/GenBank/DDBJ whole genome shotgun (WGS) entry which is preliminary data.</text>
</comment>